<feature type="signal peptide" evidence="1">
    <location>
        <begin position="1"/>
        <end position="20"/>
    </location>
</feature>
<organism evidence="2 3">
    <name type="scientific">Mycena albidolilacea</name>
    <dbReference type="NCBI Taxonomy" id="1033008"/>
    <lineage>
        <taxon>Eukaryota</taxon>
        <taxon>Fungi</taxon>
        <taxon>Dikarya</taxon>
        <taxon>Basidiomycota</taxon>
        <taxon>Agaricomycotina</taxon>
        <taxon>Agaricomycetes</taxon>
        <taxon>Agaricomycetidae</taxon>
        <taxon>Agaricales</taxon>
        <taxon>Marasmiineae</taxon>
        <taxon>Mycenaceae</taxon>
        <taxon>Mycena</taxon>
    </lineage>
</organism>
<evidence type="ECO:0008006" key="4">
    <source>
        <dbReference type="Google" id="ProtNLM"/>
    </source>
</evidence>
<keyword evidence="1" id="KW-0732">Signal</keyword>
<comment type="caution">
    <text evidence="2">The sequence shown here is derived from an EMBL/GenBank/DDBJ whole genome shotgun (WGS) entry which is preliminary data.</text>
</comment>
<sequence>MLRCLRCLGLCVLDSRVLLAIPPARPYIHFGLYWCRPEIAPASPLTRCQSAGMDEVCVAALFCGLMEVVSMAASRQRRPAAPPGPEFNPIAAATLTKLFPGCLHAAVSSNISSTAARFQGGGCLPSALNNVKSV</sequence>
<proteinExistence type="predicted"/>
<dbReference type="Proteomes" id="UP001218218">
    <property type="component" value="Unassembled WGS sequence"/>
</dbReference>
<accession>A0AAD6ZWR0</accession>
<gene>
    <name evidence="2" type="ORF">DFH08DRAFT_938353</name>
</gene>
<name>A0AAD6ZWR0_9AGAR</name>
<evidence type="ECO:0000313" key="2">
    <source>
        <dbReference type="EMBL" id="KAJ7342432.1"/>
    </source>
</evidence>
<keyword evidence="3" id="KW-1185">Reference proteome</keyword>
<feature type="chain" id="PRO_5042027137" description="Secreted protein" evidence="1">
    <location>
        <begin position="21"/>
        <end position="134"/>
    </location>
</feature>
<evidence type="ECO:0000256" key="1">
    <source>
        <dbReference type="SAM" id="SignalP"/>
    </source>
</evidence>
<evidence type="ECO:0000313" key="3">
    <source>
        <dbReference type="Proteomes" id="UP001218218"/>
    </source>
</evidence>
<dbReference type="EMBL" id="JARIHO010000025">
    <property type="protein sequence ID" value="KAJ7342432.1"/>
    <property type="molecule type" value="Genomic_DNA"/>
</dbReference>
<dbReference type="AlphaFoldDB" id="A0AAD6ZWR0"/>
<reference evidence="2" key="1">
    <citation type="submission" date="2023-03" db="EMBL/GenBank/DDBJ databases">
        <title>Massive genome expansion in bonnet fungi (Mycena s.s.) driven by repeated elements and novel gene families across ecological guilds.</title>
        <authorList>
            <consortium name="Lawrence Berkeley National Laboratory"/>
            <person name="Harder C.B."/>
            <person name="Miyauchi S."/>
            <person name="Viragh M."/>
            <person name="Kuo A."/>
            <person name="Thoen E."/>
            <person name="Andreopoulos B."/>
            <person name="Lu D."/>
            <person name="Skrede I."/>
            <person name="Drula E."/>
            <person name="Henrissat B."/>
            <person name="Morin E."/>
            <person name="Kohler A."/>
            <person name="Barry K."/>
            <person name="LaButti K."/>
            <person name="Morin E."/>
            <person name="Salamov A."/>
            <person name="Lipzen A."/>
            <person name="Mereny Z."/>
            <person name="Hegedus B."/>
            <person name="Baldrian P."/>
            <person name="Stursova M."/>
            <person name="Weitz H."/>
            <person name="Taylor A."/>
            <person name="Grigoriev I.V."/>
            <person name="Nagy L.G."/>
            <person name="Martin F."/>
            <person name="Kauserud H."/>
        </authorList>
    </citation>
    <scope>NUCLEOTIDE SEQUENCE</scope>
    <source>
        <strain evidence="2">CBHHK002</strain>
    </source>
</reference>
<protein>
    <recommendedName>
        <fullName evidence="4">Secreted protein</fullName>
    </recommendedName>
</protein>